<evidence type="ECO:0000259" key="6">
    <source>
        <dbReference type="Pfam" id="PF00892"/>
    </source>
</evidence>
<feature type="domain" description="EamA" evidence="6">
    <location>
        <begin position="13"/>
        <end position="141"/>
    </location>
</feature>
<dbReference type="RefSeq" id="WP_267645607.1">
    <property type="nucleotide sequence ID" value="NZ_JANHGR010000001.1"/>
</dbReference>
<evidence type="ECO:0000313" key="7">
    <source>
        <dbReference type="EMBL" id="MFD1566328.1"/>
    </source>
</evidence>
<dbReference type="InterPro" id="IPR050638">
    <property type="entry name" value="AA-Vitamin_Transporters"/>
</dbReference>
<dbReference type="GO" id="GO:0016020">
    <property type="term" value="C:membrane"/>
    <property type="evidence" value="ECO:0007669"/>
    <property type="project" value="UniProtKB-SubCell"/>
</dbReference>
<feature type="transmembrane region" description="Helical" evidence="5">
    <location>
        <begin position="41"/>
        <end position="58"/>
    </location>
</feature>
<name>A0ABD6BMI1_9EURY</name>
<keyword evidence="2 5" id="KW-0812">Transmembrane</keyword>
<dbReference type="Proteomes" id="UP001597139">
    <property type="component" value="Unassembled WGS sequence"/>
</dbReference>
<feature type="domain" description="EamA" evidence="6">
    <location>
        <begin position="173"/>
        <end position="307"/>
    </location>
</feature>
<dbReference type="SUPFAM" id="SSF103481">
    <property type="entry name" value="Multidrug resistance efflux transporter EmrE"/>
    <property type="match status" value="2"/>
</dbReference>
<evidence type="ECO:0000256" key="4">
    <source>
        <dbReference type="ARBA" id="ARBA00023136"/>
    </source>
</evidence>
<keyword evidence="4 5" id="KW-0472">Membrane</keyword>
<dbReference type="PANTHER" id="PTHR32322:SF2">
    <property type="entry name" value="EAMA DOMAIN-CONTAINING PROTEIN"/>
    <property type="match status" value="1"/>
</dbReference>
<evidence type="ECO:0000256" key="1">
    <source>
        <dbReference type="ARBA" id="ARBA00004141"/>
    </source>
</evidence>
<dbReference type="Pfam" id="PF00892">
    <property type="entry name" value="EamA"/>
    <property type="match status" value="2"/>
</dbReference>
<dbReference type="InterPro" id="IPR000620">
    <property type="entry name" value="EamA_dom"/>
</dbReference>
<keyword evidence="3 5" id="KW-1133">Transmembrane helix</keyword>
<organism evidence="7 8">
    <name type="scientific">Halolamina litorea</name>
    <dbReference type="NCBI Taxonomy" id="1515593"/>
    <lineage>
        <taxon>Archaea</taxon>
        <taxon>Methanobacteriati</taxon>
        <taxon>Methanobacteriota</taxon>
        <taxon>Stenosarchaea group</taxon>
        <taxon>Halobacteria</taxon>
        <taxon>Halobacteriales</taxon>
        <taxon>Haloferacaceae</taxon>
    </lineage>
</organism>
<reference evidence="7 8" key="1">
    <citation type="journal article" date="2019" name="Int. J. Syst. Evol. Microbiol.">
        <title>The Global Catalogue of Microorganisms (GCM) 10K type strain sequencing project: providing services to taxonomists for standard genome sequencing and annotation.</title>
        <authorList>
            <consortium name="The Broad Institute Genomics Platform"/>
            <consortium name="The Broad Institute Genome Sequencing Center for Infectious Disease"/>
            <person name="Wu L."/>
            <person name="Ma J."/>
        </authorList>
    </citation>
    <scope>NUCLEOTIDE SEQUENCE [LARGE SCALE GENOMIC DNA]</scope>
    <source>
        <strain evidence="7 8">CGMCC 1.12859</strain>
    </source>
</reference>
<evidence type="ECO:0000313" key="8">
    <source>
        <dbReference type="Proteomes" id="UP001597139"/>
    </source>
</evidence>
<feature type="transmembrane region" description="Helical" evidence="5">
    <location>
        <begin position="235"/>
        <end position="256"/>
    </location>
</feature>
<sequence>MSAGTGLREYGVFALLALVWGSSYAAIDVGLRELPPLLFAGLRYDAATLFLFGVVLIAGERVLPRERHEWTTVLIGGTFLIAINIGGLFVGQQYVPSSVAAILQSVSPVLTPVFAWVLLDARLGVRTVVGSVLGLLGVAIIGGWEPHWGLPSLGVGVAGDAVATLPNDDGTMVGVAVLFGAAAAFALGSVLLERLPPTLPTTTSQAWMMAVGAIQLHLGSVVLGEPTGELELLRFETVGAVLYLGVVCGAVGYLLYYELLNSMGPVRASVVNYVTPVVAAVIGFLFLGEQLGLAAVVGFVLVAAGFAGMQWDSLVAFQARIDDAYRRREYLGGDRGGESLREAYFGAPDPDEDAEAWEWGPQ</sequence>
<proteinExistence type="predicted"/>
<feature type="transmembrane region" description="Helical" evidence="5">
    <location>
        <begin position="268"/>
        <end position="287"/>
    </location>
</feature>
<evidence type="ECO:0000256" key="5">
    <source>
        <dbReference type="SAM" id="Phobius"/>
    </source>
</evidence>
<dbReference type="InterPro" id="IPR037185">
    <property type="entry name" value="EmrE-like"/>
</dbReference>
<dbReference type="EMBL" id="JBHUCZ010000001">
    <property type="protein sequence ID" value="MFD1566328.1"/>
    <property type="molecule type" value="Genomic_DNA"/>
</dbReference>
<feature type="transmembrane region" description="Helical" evidence="5">
    <location>
        <begin position="172"/>
        <end position="192"/>
    </location>
</feature>
<dbReference type="AlphaFoldDB" id="A0ABD6BMI1"/>
<feature type="transmembrane region" description="Helical" evidence="5">
    <location>
        <begin position="125"/>
        <end position="144"/>
    </location>
</feature>
<accession>A0ABD6BMI1</accession>
<comment type="subcellular location">
    <subcellularLocation>
        <location evidence="1">Membrane</location>
        <topology evidence="1">Multi-pass membrane protein</topology>
    </subcellularLocation>
</comment>
<dbReference type="PANTHER" id="PTHR32322">
    <property type="entry name" value="INNER MEMBRANE TRANSPORTER"/>
    <property type="match status" value="1"/>
</dbReference>
<evidence type="ECO:0000256" key="3">
    <source>
        <dbReference type="ARBA" id="ARBA00022989"/>
    </source>
</evidence>
<feature type="transmembrane region" description="Helical" evidence="5">
    <location>
        <begin position="97"/>
        <end position="118"/>
    </location>
</feature>
<keyword evidence="8" id="KW-1185">Reference proteome</keyword>
<feature type="transmembrane region" description="Helical" evidence="5">
    <location>
        <begin position="70"/>
        <end position="91"/>
    </location>
</feature>
<protein>
    <submittedName>
        <fullName evidence="7">DMT family transporter</fullName>
    </submittedName>
</protein>
<feature type="transmembrane region" description="Helical" evidence="5">
    <location>
        <begin position="204"/>
        <end position="223"/>
    </location>
</feature>
<feature type="transmembrane region" description="Helical" evidence="5">
    <location>
        <begin position="293"/>
        <end position="317"/>
    </location>
</feature>
<gene>
    <name evidence="7" type="ORF">ACFSAU_02390</name>
</gene>
<comment type="caution">
    <text evidence="7">The sequence shown here is derived from an EMBL/GenBank/DDBJ whole genome shotgun (WGS) entry which is preliminary data.</text>
</comment>
<evidence type="ECO:0000256" key="2">
    <source>
        <dbReference type="ARBA" id="ARBA00022692"/>
    </source>
</evidence>